<accession>A0A6S7JDA1</accession>
<sequence>MRCHRLTRVFTATKHFYNIDEPLFILQNGEPLTRALLNANLRELLNILGYAEQEYAPHSFRIGAAITAAAANLPPWLLKTLGRWRSCYELYIRTPGTIISFVPQKLAAVLNP</sequence>
<dbReference type="PANTHER" id="PTHR34605:SF3">
    <property type="entry name" value="P CELL-TYPE AGGLUTINATION PROTEIN MAP4-LIKE-RELATED"/>
    <property type="match status" value="1"/>
</dbReference>
<dbReference type="GO" id="GO:0015074">
    <property type="term" value="P:DNA integration"/>
    <property type="evidence" value="ECO:0007669"/>
    <property type="project" value="InterPro"/>
</dbReference>
<gene>
    <name evidence="1" type="ORF">PACLA_8A034068</name>
</gene>
<dbReference type="PANTHER" id="PTHR34605">
    <property type="entry name" value="PHAGE_INTEGRASE DOMAIN-CONTAINING PROTEIN"/>
    <property type="match status" value="1"/>
</dbReference>
<dbReference type="OrthoDB" id="9863428at2759"/>
<keyword evidence="2" id="KW-1185">Reference proteome</keyword>
<dbReference type="EMBL" id="CACRXK020008521">
    <property type="protein sequence ID" value="CAB4014972.1"/>
    <property type="molecule type" value="Genomic_DNA"/>
</dbReference>
<dbReference type="InterPro" id="IPR052925">
    <property type="entry name" value="Phage_Integrase-like_Recomb"/>
</dbReference>
<comment type="caution">
    <text evidence="1">The sequence shown here is derived from an EMBL/GenBank/DDBJ whole genome shotgun (WGS) entry which is preliminary data.</text>
</comment>
<reference evidence="1" key="1">
    <citation type="submission" date="2020-04" db="EMBL/GenBank/DDBJ databases">
        <authorList>
            <person name="Alioto T."/>
            <person name="Alioto T."/>
            <person name="Gomez Garrido J."/>
        </authorList>
    </citation>
    <scope>NUCLEOTIDE SEQUENCE</scope>
    <source>
        <strain evidence="1">A484AB</strain>
    </source>
</reference>
<dbReference type="Proteomes" id="UP001152795">
    <property type="component" value="Unassembled WGS sequence"/>
</dbReference>
<name>A0A6S7JDA1_PARCT</name>
<protein>
    <submittedName>
        <fullName evidence="1">PREDICTED: uncharacterized protein LOC102807183</fullName>
    </submittedName>
</protein>
<organism evidence="1 2">
    <name type="scientific">Paramuricea clavata</name>
    <name type="common">Red gorgonian</name>
    <name type="synonym">Violescent sea-whip</name>
    <dbReference type="NCBI Taxonomy" id="317549"/>
    <lineage>
        <taxon>Eukaryota</taxon>
        <taxon>Metazoa</taxon>
        <taxon>Cnidaria</taxon>
        <taxon>Anthozoa</taxon>
        <taxon>Octocorallia</taxon>
        <taxon>Malacalcyonacea</taxon>
        <taxon>Plexauridae</taxon>
        <taxon>Paramuricea</taxon>
    </lineage>
</organism>
<proteinExistence type="predicted"/>
<dbReference type="GO" id="GO:0003677">
    <property type="term" value="F:DNA binding"/>
    <property type="evidence" value="ECO:0007669"/>
    <property type="project" value="InterPro"/>
</dbReference>
<dbReference type="InterPro" id="IPR013762">
    <property type="entry name" value="Integrase-like_cat_sf"/>
</dbReference>
<dbReference type="SUPFAM" id="SSF56349">
    <property type="entry name" value="DNA breaking-rejoining enzymes"/>
    <property type="match status" value="1"/>
</dbReference>
<evidence type="ECO:0000313" key="1">
    <source>
        <dbReference type="EMBL" id="CAB4014972.1"/>
    </source>
</evidence>
<dbReference type="Gene3D" id="1.10.443.10">
    <property type="entry name" value="Intergrase catalytic core"/>
    <property type="match status" value="1"/>
</dbReference>
<dbReference type="GO" id="GO:0006310">
    <property type="term" value="P:DNA recombination"/>
    <property type="evidence" value="ECO:0007669"/>
    <property type="project" value="InterPro"/>
</dbReference>
<evidence type="ECO:0000313" key="2">
    <source>
        <dbReference type="Proteomes" id="UP001152795"/>
    </source>
</evidence>
<dbReference type="AlphaFoldDB" id="A0A6S7JDA1"/>
<dbReference type="InterPro" id="IPR011010">
    <property type="entry name" value="DNA_brk_join_enz"/>
</dbReference>